<dbReference type="OrthoDB" id="9773047at2"/>
<dbReference type="PANTHER" id="PTHR43283">
    <property type="entry name" value="BETA-LACTAMASE-RELATED"/>
    <property type="match status" value="1"/>
</dbReference>
<sequence>MNSKTYIITIAILLLSSCSKKKSDFDKAELIGVWSGLLFQTETKYDSIALRPIQKPEKAILYKNGKEQSYQLKNVSNNLSFRTDDGLRFDATYGNNSPILYGVLTNDLWSQSLTFSKSGNKWISDIQKPEIIDTDYKVYLEFYEDTLGILQAKIQSNKENRELHFKINSVRIDDNNIEFDITNNRFGISAEYDAEKNNLLLAYGNTGGKRRVNMTKLNPSNLMGYKPLPKQEYTYRIPKPLDSVINTASLQEVGIDSSMLGFMPKMNSGKYDHIHSVIITKNSKLVFEEYFHGYDREYLHDIRSAFKSISSMLLGKAMMQSKSIHLDDPILNYYPEYDISDKEKKDITIHHALTMSTGIKLEDEDEMQWNNNDWVGYKLNLPMEYEPGSKYEYSSGGMNLLTGVIQQATEKNLPLFIYEDFLLPLDIRKFQMRTSPKGRAYLPGDFYLRPIDFTKFGLLILNDGKWNNQQIIASDWISISTQPHIKGSWPKGSDYGYLWRLLERNVGGKKMRTIEAWGNGGQFLIIIPEAEMTITFTGGNYNLFPEMEEKPFEILEKYILPAVEL</sequence>
<accession>A0A0P8A9X6</accession>
<protein>
    <submittedName>
        <fullName evidence="2">Putative beta-lactamase</fullName>
    </submittedName>
</protein>
<dbReference type="PROSITE" id="PS51257">
    <property type="entry name" value="PROKAR_LIPOPROTEIN"/>
    <property type="match status" value="1"/>
</dbReference>
<dbReference type="Proteomes" id="UP000050421">
    <property type="component" value="Unassembled WGS sequence"/>
</dbReference>
<organism evidence="2 3">
    <name type="scientific">Algoriphagus marincola HL-49</name>
    <dbReference type="NCBI Taxonomy" id="1305737"/>
    <lineage>
        <taxon>Bacteria</taxon>
        <taxon>Pseudomonadati</taxon>
        <taxon>Bacteroidota</taxon>
        <taxon>Cytophagia</taxon>
        <taxon>Cytophagales</taxon>
        <taxon>Cyclobacteriaceae</taxon>
        <taxon>Algoriphagus</taxon>
    </lineage>
</organism>
<dbReference type="SUPFAM" id="SSF56601">
    <property type="entry name" value="beta-lactamase/transpeptidase-like"/>
    <property type="match status" value="1"/>
</dbReference>
<dbReference type="EMBL" id="LJXT01000117">
    <property type="protein sequence ID" value="KPQ11895.1"/>
    <property type="molecule type" value="Genomic_DNA"/>
</dbReference>
<dbReference type="InterPro" id="IPR050789">
    <property type="entry name" value="Diverse_Enzym_Activities"/>
</dbReference>
<name>A0A0P8A9X6_9BACT</name>
<comment type="caution">
    <text evidence="2">The sequence shown here is derived from an EMBL/GenBank/DDBJ whole genome shotgun (WGS) entry which is preliminary data.</text>
</comment>
<evidence type="ECO:0000259" key="1">
    <source>
        <dbReference type="Pfam" id="PF00144"/>
    </source>
</evidence>
<dbReference type="Gene3D" id="3.40.710.10">
    <property type="entry name" value="DD-peptidase/beta-lactamase superfamily"/>
    <property type="match status" value="1"/>
</dbReference>
<reference evidence="2 3" key="1">
    <citation type="submission" date="2015-09" db="EMBL/GenBank/DDBJ databases">
        <title>Identification and resolution of microdiversity through metagenomic sequencing of parallel consortia.</title>
        <authorList>
            <person name="Nelson W.C."/>
            <person name="Romine M.F."/>
            <person name="Lindemann S.R."/>
        </authorList>
    </citation>
    <scope>NUCLEOTIDE SEQUENCE [LARGE SCALE GENOMIC DNA]</scope>
    <source>
        <strain evidence="2">HL-49</strain>
    </source>
</reference>
<gene>
    <name evidence="2" type="ORF">HLUCCX10_14940</name>
</gene>
<dbReference type="STRING" id="1305737.GCA_000526355_00899"/>
<dbReference type="PANTHER" id="PTHR43283:SF7">
    <property type="entry name" value="BETA-LACTAMASE-RELATED DOMAIN-CONTAINING PROTEIN"/>
    <property type="match status" value="1"/>
</dbReference>
<dbReference type="Pfam" id="PF00144">
    <property type="entry name" value="Beta-lactamase"/>
    <property type="match status" value="1"/>
</dbReference>
<dbReference type="AlphaFoldDB" id="A0A0P8A9X6"/>
<dbReference type="eggNOG" id="COG1680">
    <property type="taxonomic scope" value="Bacteria"/>
</dbReference>
<feature type="domain" description="Beta-lactamase-related" evidence="1">
    <location>
        <begin position="276"/>
        <end position="536"/>
    </location>
</feature>
<evidence type="ECO:0000313" key="2">
    <source>
        <dbReference type="EMBL" id="KPQ11895.1"/>
    </source>
</evidence>
<dbReference type="InterPro" id="IPR001466">
    <property type="entry name" value="Beta-lactam-related"/>
</dbReference>
<evidence type="ECO:0000313" key="3">
    <source>
        <dbReference type="Proteomes" id="UP000050421"/>
    </source>
</evidence>
<proteinExistence type="predicted"/>
<dbReference type="PATRIC" id="fig|1305737.6.peg.3734"/>
<dbReference type="InterPro" id="IPR012338">
    <property type="entry name" value="Beta-lactam/transpept-like"/>
</dbReference>